<proteinExistence type="predicted"/>
<dbReference type="AlphaFoldDB" id="A0A382M4Q5"/>
<organism evidence="1">
    <name type="scientific">marine metagenome</name>
    <dbReference type="NCBI Taxonomy" id="408172"/>
    <lineage>
        <taxon>unclassified sequences</taxon>
        <taxon>metagenomes</taxon>
        <taxon>ecological metagenomes</taxon>
    </lineage>
</organism>
<feature type="non-terminal residue" evidence="1">
    <location>
        <position position="1"/>
    </location>
</feature>
<accession>A0A382M4Q5</accession>
<dbReference type="SUPFAM" id="SSF52402">
    <property type="entry name" value="Adenine nucleotide alpha hydrolases-like"/>
    <property type="match status" value="1"/>
</dbReference>
<evidence type="ECO:0008006" key="2">
    <source>
        <dbReference type="Google" id="ProtNLM"/>
    </source>
</evidence>
<dbReference type="EMBL" id="UINC01091097">
    <property type="protein sequence ID" value="SVC43598.1"/>
    <property type="molecule type" value="Genomic_DNA"/>
</dbReference>
<name>A0A382M4Q5_9ZZZZ</name>
<dbReference type="Gene3D" id="3.40.50.12370">
    <property type="match status" value="1"/>
</dbReference>
<evidence type="ECO:0000313" key="1">
    <source>
        <dbReference type="EMBL" id="SVC43598.1"/>
    </source>
</evidence>
<protein>
    <recommendedName>
        <fullName evidence="2">UspA domain-containing protein</fullName>
    </recommendedName>
</protein>
<reference evidence="1" key="1">
    <citation type="submission" date="2018-05" db="EMBL/GenBank/DDBJ databases">
        <authorList>
            <person name="Lanie J.A."/>
            <person name="Ng W.-L."/>
            <person name="Kazmierczak K.M."/>
            <person name="Andrzejewski T.M."/>
            <person name="Davidsen T.M."/>
            <person name="Wayne K.J."/>
            <person name="Tettelin H."/>
            <person name="Glass J.I."/>
            <person name="Rusch D."/>
            <person name="Podicherti R."/>
            <person name="Tsui H.-C.T."/>
            <person name="Winkler M.E."/>
        </authorList>
    </citation>
    <scope>NUCLEOTIDE SEQUENCE</scope>
</reference>
<gene>
    <name evidence="1" type="ORF">METZ01_LOCUS296452</name>
</gene>
<sequence length="63" mass="6810">SRWLLGSITNKVLHATKVPLLVVRASEGEDTTPPSELTSIIVRLDGSTLAEESLSHVTDLARK</sequence>